<protein>
    <submittedName>
        <fullName evidence="2">Pectate lyase superfamily protein</fullName>
    </submittedName>
</protein>
<dbReference type="Proteomes" id="UP000183812">
    <property type="component" value="Unassembled WGS sequence"/>
</dbReference>
<dbReference type="OrthoDB" id="7749009at2"/>
<gene>
    <name evidence="2" type="ORF">SAMN04244550_02445</name>
</gene>
<dbReference type="GO" id="GO:0016829">
    <property type="term" value="F:lyase activity"/>
    <property type="evidence" value="ECO:0007669"/>
    <property type="project" value="UniProtKB-KW"/>
</dbReference>
<dbReference type="InterPro" id="IPR011050">
    <property type="entry name" value="Pectin_lyase_fold/virulence"/>
</dbReference>
<organism evidence="2 3">
    <name type="scientific">Rhodobacter capsulatus</name>
    <name type="common">Rhodopseudomonas capsulata</name>
    <dbReference type="NCBI Taxonomy" id="1061"/>
    <lineage>
        <taxon>Bacteria</taxon>
        <taxon>Pseudomonadati</taxon>
        <taxon>Pseudomonadota</taxon>
        <taxon>Alphaproteobacteria</taxon>
        <taxon>Rhodobacterales</taxon>
        <taxon>Rhodobacter group</taxon>
        <taxon>Rhodobacter</taxon>
    </lineage>
</organism>
<keyword evidence="2" id="KW-0456">Lyase</keyword>
<dbReference type="EMBL" id="FNAY01000013">
    <property type="protein sequence ID" value="SDF57067.1"/>
    <property type="molecule type" value="Genomic_DNA"/>
</dbReference>
<proteinExistence type="predicted"/>
<dbReference type="InterPro" id="IPR024535">
    <property type="entry name" value="RHGA/B-epi-like_pectate_lyase"/>
</dbReference>
<reference evidence="2 3" key="1">
    <citation type="submission" date="2016-10" db="EMBL/GenBank/DDBJ databases">
        <authorList>
            <person name="de Groot N.N."/>
        </authorList>
    </citation>
    <scope>NUCLEOTIDE SEQUENCE [LARGE SCALE GENOMIC DNA]</scope>
    <source>
        <strain evidence="3">DSM 938 / 37b4</strain>
    </source>
</reference>
<name>A0A1G7M5L9_RHOCA</name>
<dbReference type="RefSeq" id="WP_074554586.1">
    <property type="nucleotide sequence ID" value="NZ_CP119563.1"/>
</dbReference>
<dbReference type="AlphaFoldDB" id="A0A1G7M5L9"/>
<dbReference type="Gene3D" id="2.160.20.10">
    <property type="entry name" value="Single-stranded right-handed beta-helix, Pectin lyase-like"/>
    <property type="match status" value="1"/>
</dbReference>
<accession>A0A1G7M5L9</accession>
<evidence type="ECO:0000313" key="3">
    <source>
        <dbReference type="Proteomes" id="UP000183812"/>
    </source>
</evidence>
<dbReference type="SUPFAM" id="SSF51126">
    <property type="entry name" value="Pectin lyase-like"/>
    <property type="match status" value="1"/>
</dbReference>
<sequence>MNIAITDGVNLIPPAFELGLGQWSSENGTAGSATYAGAPNAALVPADADFGSCLELVKTQSTQKLRWMGRTPILPGVYLRITAKVKAVSGNFCAVRIAGYAMSAANAHVNGLTEVASPVTLTTYGKVVTVQAIVGSGTRAGVDMAWGTVPAYGHFGLDLTGQTGGVVRIEDIVIEDITEAFLRDLMDVVDVRDYGAKGDGTTDDRAAFLAADAAADGRSLIVPEGSYRIASSLSIDSPIRFTGTLIMPTAARLVLQKNFDFPTYAKAFGNEELGLKKGLQALLSYTDTNIFDLCGRRVDLTAPIDVRAAVPDTSSWANRRVLANGQISVSDGTAWNTVTVTSNATYSTTQSTILSNVTNIANIPVGARVSGTGVGREVYVLAVDIGAAKLTLSQPLYGGSGTRSYTFRRYKYALDFSGFDYLARFTIDNVEFLLGGIASGILLPREGDTFGLRDCWMVKPKDRAITSIGRGCQNLCIDRCDFLSNELDVNVENRTSVCVNVNANDTKIRDSRFVRFGTTMVLDGTGHVIVGNHWFQGDGQVDGPRVPGLVFTTPNVQSTVTGNYIDNNFIEWTNEYSPDPDLGTQYSFGGLTMTGNTCIMDDVAAWVTWLSIKPFGSGHYIHGLTVSNNVFKALNGNINRIEKVDTSFADLDYARMRNITFENNIFNAVNQMTVNPVIVQVTQSSAQSVWSADASAYLPFGGWARHVESLVAVGAITNAAGARVTGMPFITAEQGASKNLVNVTWPEAAKGKINVVIRIDNPN</sequence>
<dbReference type="Pfam" id="PF12708">
    <property type="entry name" value="Pect-lyase_RHGA_epim"/>
    <property type="match status" value="1"/>
</dbReference>
<evidence type="ECO:0000313" key="2">
    <source>
        <dbReference type="EMBL" id="SDF57067.1"/>
    </source>
</evidence>
<feature type="domain" description="Rhamnogalacturonase A/B/Epimerase-like pectate lyase" evidence="1">
    <location>
        <begin position="189"/>
        <end position="248"/>
    </location>
</feature>
<dbReference type="InterPro" id="IPR012334">
    <property type="entry name" value="Pectin_lyas_fold"/>
</dbReference>
<evidence type="ECO:0000259" key="1">
    <source>
        <dbReference type="Pfam" id="PF12708"/>
    </source>
</evidence>